<feature type="compositionally biased region" description="Polar residues" evidence="2">
    <location>
        <begin position="242"/>
        <end position="251"/>
    </location>
</feature>
<evidence type="ECO:0000313" key="5">
    <source>
        <dbReference type="Proteomes" id="UP000634011"/>
    </source>
</evidence>
<feature type="region of interest" description="Disordered" evidence="2">
    <location>
        <begin position="242"/>
        <end position="274"/>
    </location>
</feature>
<dbReference type="NCBIfam" id="TIGR03397">
    <property type="entry name" value="acid_phos_Burk"/>
    <property type="match status" value="1"/>
</dbReference>
<proteinExistence type="predicted"/>
<protein>
    <submittedName>
        <fullName evidence="4">Acid phosphatase</fullName>
    </submittedName>
</protein>
<accession>A0A923HPV6</accession>
<dbReference type="AlphaFoldDB" id="A0A923HPV6"/>
<evidence type="ECO:0000313" key="4">
    <source>
        <dbReference type="EMBL" id="MBC3863511.1"/>
    </source>
</evidence>
<dbReference type="PANTHER" id="PTHR31956">
    <property type="entry name" value="NON-SPECIFIC PHOSPHOLIPASE C4-RELATED"/>
    <property type="match status" value="1"/>
</dbReference>
<dbReference type="SUPFAM" id="SSF53649">
    <property type="entry name" value="Alkaline phosphatase-like"/>
    <property type="match status" value="1"/>
</dbReference>
<dbReference type="Proteomes" id="UP000634011">
    <property type="component" value="Unassembled WGS sequence"/>
</dbReference>
<gene>
    <name evidence="4" type="primary">acpA</name>
    <name evidence="4" type="ORF">H8K32_15505</name>
</gene>
<dbReference type="RefSeq" id="WP_186913458.1">
    <property type="nucleotide sequence ID" value="NZ_JACOFV010000015.1"/>
</dbReference>
<dbReference type="PANTHER" id="PTHR31956:SF1">
    <property type="entry name" value="NON-SPECIFIC PHOSPHOLIPASE C1"/>
    <property type="match status" value="1"/>
</dbReference>
<comment type="caution">
    <text evidence="4">The sequence shown here is derived from an EMBL/GenBank/DDBJ whole genome shotgun (WGS) entry which is preliminary data.</text>
</comment>
<organism evidence="4 5">
    <name type="scientific">Undibacterium jejuense</name>
    <dbReference type="NCBI Taxonomy" id="1344949"/>
    <lineage>
        <taxon>Bacteria</taxon>
        <taxon>Pseudomonadati</taxon>
        <taxon>Pseudomonadota</taxon>
        <taxon>Betaproteobacteria</taxon>
        <taxon>Burkholderiales</taxon>
        <taxon>Oxalobacteraceae</taxon>
        <taxon>Undibacterium</taxon>
    </lineage>
</organism>
<dbReference type="InterPro" id="IPR017768">
    <property type="entry name" value="AcpA"/>
</dbReference>
<evidence type="ECO:0000256" key="1">
    <source>
        <dbReference type="ARBA" id="ARBA00022801"/>
    </source>
</evidence>
<evidence type="ECO:0000256" key="3">
    <source>
        <dbReference type="SAM" id="SignalP"/>
    </source>
</evidence>
<keyword evidence="5" id="KW-1185">Reference proteome</keyword>
<dbReference type="CDD" id="cd16013">
    <property type="entry name" value="AcpA"/>
    <property type="match status" value="1"/>
</dbReference>
<dbReference type="Pfam" id="PF04185">
    <property type="entry name" value="Phosphoesterase"/>
    <property type="match status" value="1"/>
</dbReference>
<keyword evidence="3" id="KW-0732">Signal</keyword>
<evidence type="ECO:0000256" key="2">
    <source>
        <dbReference type="SAM" id="MobiDB-lite"/>
    </source>
</evidence>
<keyword evidence="1" id="KW-0378">Hydrolase</keyword>
<dbReference type="InterPro" id="IPR007312">
    <property type="entry name" value="Phosphoesterase"/>
</dbReference>
<sequence length="475" mass="52006">MKIFLIPALLASAFAPATVAASSIEKIQNIVVIYGENRSFDNLYGMFPGANGIGRAFAEQRYTQVDMQGKPLTQLPPTWDKPGVANKDFPQGMPNMPFSIDAAPVNQGLDKKTVDLVHRFYQNQMQINGGKNDRFAAISDAGGLSMGHYNGASLPMWKIAQEYTLADNFFMGAFGGSFLNHIWLACACTPVFKDAPDSMRAKIDAQGNLLLKAGSPTDPLTGAPQFQDGSVTPDGFGVNTLQSSYQPSGIPSANDPALADSSKHPLPPQTQTTIGDTLSQKTISWKWYAGGWNQALADRSQIYGGKINFQPHHQPFNYFSRFAPGTKDRAEHLKDGAELFDDIEHGRLPQVTFYKPQGELNEHPGYTDVMSGDEHIANLVKKLQASPQWKNMLIIVTYDENGGFWDHVAPPKADRWGPGNRIPAIIISPYAKRGYIDSTPYDTTSILKLITKRFKLAPLPGVRETAGDLTGALQN</sequence>
<reference evidence="4" key="1">
    <citation type="submission" date="2020-08" db="EMBL/GenBank/DDBJ databases">
        <title>Novel species isolated from subtropical streams in China.</title>
        <authorList>
            <person name="Lu H."/>
        </authorList>
    </citation>
    <scope>NUCLEOTIDE SEQUENCE</scope>
    <source>
        <strain evidence="4">KACC 12607</strain>
    </source>
</reference>
<dbReference type="InterPro" id="IPR017850">
    <property type="entry name" value="Alkaline_phosphatase_core_sf"/>
</dbReference>
<dbReference type="EMBL" id="JACOFV010000015">
    <property type="protein sequence ID" value="MBC3863511.1"/>
    <property type="molecule type" value="Genomic_DNA"/>
</dbReference>
<name>A0A923HPV6_9BURK</name>
<dbReference type="Gene3D" id="3.40.720.10">
    <property type="entry name" value="Alkaline Phosphatase, subunit A"/>
    <property type="match status" value="2"/>
</dbReference>
<feature type="signal peptide" evidence="3">
    <location>
        <begin position="1"/>
        <end position="20"/>
    </location>
</feature>
<dbReference type="GO" id="GO:0003993">
    <property type="term" value="F:acid phosphatase activity"/>
    <property type="evidence" value="ECO:0007669"/>
    <property type="project" value="InterPro"/>
</dbReference>
<feature type="chain" id="PRO_5036789096" evidence="3">
    <location>
        <begin position="21"/>
        <end position="475"/>
    </location>
</feature>